<evidence type="ECO:0000313" key="7">
    <source>
        <dbReference type="EMBL" id="KAK2871377.1"/>
    </source>
</evidence>
<feature type="coiled-coil region" evidence="5">
    <location>
        <begin position="103"/>
        <end position="133"/>
    </location>
</feature>
<organism evidence="7 8">
    <name type="scientific">Cirrhinus molitorella</name>
    <name type="common">mud carp</name>
    <dbReference type="NCBI Taxonomy" id="172907"/>
    <lineage>
        <taxon>Eukaryota</taxon>
        <taxon>Metazoa</taxon>
        <taxon>Chordata</taxon>
        <taxon>Craniata</taxon>
        <taxon>Vertebrata</taxon>
        <taxon>Euteleostomi</taxon>
        <taxon>Actinopterygii</taxon>
        <taxon>Neopterygii</taxon>
        <taxon>Teleostei</taxon>
        <taxon>Ostariophysi</taxon>
        <taxon>Cypriniformes</taxon>
        <taxon>Cyprinidae</taxon>
        <taxon>Labeoninae</taxon>
        <taxon>Labeonini</taxon>
        <taxon>Cirrhinus</taxon>
    </lineage>
</organism>
<evidence type="ECO:0000256" key="1">
    <source>
        <dbReference type="ARBA" id="ARBA00004123"/>
    </source>
</evidence>
<dbReference type="AlphaFoldDB" id="A0AA88PEQ4"/>
<keyword evidence="3" id="KW-0539">Nucleus</keyword>
<evidence type="ECO:0000256" key="4">
    <source>
        <dbReference type="ARBA" id="ARBA00023306"/>
    </source>
</evidence>
<sequence>MNGRSEARGLQARVATHAPNDNGHRSRCDINTEHTRAHSHHSTMQTCYYPPLPYLTQDHAALSANQSSTEDVLDFATGECQSSDKHLMTHEDHTDLDLSLQLNRQLHATLRRKQEEISALKETNVQLRNLAKQTEHYATILDALATSFQSDSVSHCTPVRPTEDHSSEHSWISLLTQEEPSHPSSTLLSNPNTTDTESHTSGIKRQLWSSWNDLLCEDAEDTSLTCPSSSKQPRLESELVQLDLEHLKAQLDQDEQASQQLREDLDLTPNQSLEMSSEVLTTKKVNIFGAFQGLQVVTATPSVISDLNMSGDDGKVCFKTAIMDHSTIKTKVFPHGKAFTSHTPTGSCRFLWVPNEH</sequence>
<evidence type="ECO:0008006" key="9">
    <source>
        <dbReference type="Google" id="ProtNLM"/>
    </source>
</evidence>
<dbReference type="CDD" id="cd22590">
    <property type="entry name" value="McIdas_CC"/>
    <property type="match status" value="1"/>
</dbReference>
<evidence type="ECO:0000256" key="2">
    <source>
        <dbReference type="ARBA" id="ARBA00023054"/>
    </source>
</evidence>
<gene>
    <name evidence="7" type="ORF">Q8A67_023904</name>
</gene>
<name>A0AA88PEQ4_9TELE</name>
<evidence type="ECO:0000313" key="8">
    <source>
        <dbReference type="Proteomes" id="UP001187343"/>
    </source>
</evidence>
<dbReference type="Gene3D" id="1.20.5.1180">
    <property type="entry name" value="Geminin coiled-coil domain"/>
    <property type="match status" value="1"/>
</dbReference>
<evidence type="ECO:0000256" key="3">
    <source>
        <dbReference type="ARBA" id="ARBA00023242"/>
    </source>
</evidence>
<dbReference type="GO" id="GO:0005634">
    <property type="term" value="C:nucleus"/>
    <property type="evidence" value="ECO:0007669"/>
    <property type="project" value="UniProtKB-SubCell"/>
</dbReference>
<keyword evidence="4" id="KW-0131">Cell cycle</keyword>
<comment type="subcellular location">
    <subcellularLocation>
        <location evidence="1">Nucleus</location>
    </subcellularLocation>
</comment>
<dbReference type="PANTHER" id="PTHR13372:SF3">
    <property type="entry name" value="MULTICILIN"/>
    <property type="match status" value="1"/>
</dbReference>
<comment type="caution">
    <text evidence="7">The sequence shown here is derived from an EMBL/GenBank/DDBJ whole genome shotgun (WGS) entry which is preliminary data.</text>
</comment>
<dbReference type="GO" id="GO:0045786">
    <property type="term" value="P:negative regulation of cell cycle"/>
    <property type="evidence" value="ECO:0007669"/>
    <property type="project" value="TreeGrafter"/>
</dbReference>
<reference evidence="7" key="1">
    <citation type="submission" date="2023-08" db="EMBL/GenBank/DDBJ databases">
        <title>Chromosome-level Genome Assembly of mud carp (Cirrhinus molitorella).</title>
        <authorList>
            <person name="Liu H."/>
        </authorList>
    </citation>
    <scope>NUCLEOTIDE SEQUENCE</scope>
    <source>
        <strain evidence="7">Prfri</strain>
        <tissue evidence="7">Muscle</tissue>
    </source>
</reference>
<evidence type="ECO:0000256" key="6">
    <source>
        <dbReference type="SAM" id="MobiDB-lite"/>
    </source>
</evidence>
<proteinExistence type="predicted"/>
<feature type="region of interest" description="Disordered" evidence="6">
    <location>
        <begin position="1"/>
        <end position="26"/>
    </location>
</feature>
<dbReference type="PANTHER" id="PTHR13372">
    <property type="entry name" value="GEMININ"/>
    <property type="match status" value="1"/>
</dbReference>
<accession>A0AA88PEQ4</accession>
<dbReference type="SUPFAM" id="SSF111469">
    <property type="entry name" value="Geminin coiled-coil domain"/>
    <property type="match status" value="1"/>
</dbReference>
<keyword evidence="2 5" id="KW-0175">Coiled coil</keyword>
<keyword evidence="8" id="KW-1185">Reference proteome</keyword>
<dbReference type="Proteomes" id="UP001187343">
    <property type="component" value="Unassembled WGS sequence"/>
</dbReference>
<protein>
    <recommendedName>
        <fullName evidence="9">Multicilin</fullName>
    </recommendedName>
</protein>
<feature type="region of interest" description="Disordered" evidence="6">
    <location>
        <begin position="177"/>
        <end position="201"/>
    </location>
</feature>
<evidence type="ECO:0000256" key="5">
    <source>
        <dbReference type="SAM" id="Coils"/>
    </source>
</evidence>
<dbReference type="GO" id="GO:0008156">
    <property type="term" value="P:negative regulation of DNA replication"/>
    <property type="evidence" value="ECO:0007669"/>
    <property type="project" value="TreeGrafter"/>
</dbReference>
<dbReference type="EMBL" id="JAUYZG010000023">
    <property type="protein sequence ID" value="KAK2871377.1"/>
    <property type="molecule type" value="Genomic_DNA"/>
</dbReference>